<proteinExistence type="predicted"/>
<evidence type="ECO:0000313" key="2">
    <source>
        <dbReference type="EMBL" id="CAE7244873.1"/>
    </source>
</evidence>
<dbReference type="OrthoDB" id="407233at2759"/>
<dbReference type="EMBL" id="CAJNDS010001035">
    <property type="protein sequence ID" value="CAE7244873.1"/>
    <property type="molecule type" value="Genomic_DNA"/>
</dbReference>
<dbReference type="AlphaFoldDB" id="A0A812LH08"/>
<evidence type="ECO:0000313" key="3">
    <source>
        <dbReference type="Proteomes" id="UP000604046"/>
    </source>
</evidence>
<keyword evidence="3" id="KW-1185">Reference proteome</keyword>
<sequence length="669" mass="74017">MAGTRANRVKMGSLEVALSLGENRVQDPGWLLIKQHWQTLAPLLWPEGQTGAMMHRAWELSWEKMCRSKEPWRIVAGPIMAMQAYLRELAIEAPSLQVWRFGALSVQPGPGREQQLLVEEALHRRYTEAQCRAVAATTSARGADGGLDWTVARRLLKKHHGRPRLCGGLRSVWQGGFYTSDKSKQLCPECKEEADLPHILIHCKWWARQVDAPALPTCGESIRAEVSQFPCFFDRGLVPSALTSHPMPPEGSMGIRATGVFCSPPVAGLWFGTDASGGQASSDPRCCMVAWAVIAGDWCAETEQFHVRGTLSGVLGNGFSIAQGEACALAKLLEYTQDEVLVAADSKAAIRQSKFAELSRSCLHSWGAQWEERRRLTTVWTRSHRSLEQFVAEFGRSNLWAWFANQRADALCGSRAEECLSWAHVEKVKRLDAAAAQWQQALGRRAHFIFGHDEVHPCAPPKDASRREKKKEWPKARKVRCTVVKLPTKQAPLNKKRRLQQAAEGKESGHAWTFKQHPTNSSIQCEVCGLYAQQVHPVATLDRIIATPCINLGAGDKVFARFWDCRPSHRMVSLGKVWKCEKCHGQQKPGQDPLSRILGVECKGASRVKGSTKLVPVPKSQCLLSFQAVNPSVSSAAVATGKVAGSRKRRRHAPFGGRFSASPPTYSPA</sequence>
<protein>
    <submittedName>
        <fullName evidence="2">Uncharacterized protein</fullName>
    </submittedName>
</protein>
<name>A0A812LH08_9DINO</name>
<dbReference type="Proteomes" id="UP000604046">
    <property type="component" value="Unassembled WGS sequence"/>
</dbReference>
<feature type="region of interest" description="Disordered" evidence="1">
    <location>
        <begin position="643"/>
        <end position="669"/>
    </location>
</feature>
<evidence type="ECO:0000256" key="1">
    <source>
        <dbReference type="SAM" id="MobiDB-lite"/>
    </source>
</evidence>
<gene>
    <name evidence="2" type="ORF">SNAT2548_LOCUS11499</name>
</gene>
<comment type="caution">
    <text evidence="2">The sequence shown here is derived from an EMBL/GenBank/DDBJ whole genome shotgun (WGS) entry which is preliminary data.</text>
</comment>
<reference evidence="2" key="1">
    <citation type="submission" date="2021-02" db="EMBL/GenBank/DDBJ databases">
        <authorList>
            <person name="Dougan E. K."/>
            <person name="Rhodes N."/>
            <person name="Thang M."/>
            <person name="Chan C."/>
        </authorList>
    </citation>
    <scope>NUCLEOTIDE SEQUENCE</scope>
</reference>
<accession>A0A812LH08</accession>
<organism evidence="2 3">
    <name type="scientific">Symbiodinium natans</name>
    <dbReference type="NCBI Taxonomy" id="878477"/>
    <lineage>
        <taxon>Eukaryota</taxon>
        <taxon>Sar</taxon>
        <taxon>Alveolata</taxon>
        <taxon>Dinophyceae</taxon>
        <taxon>Suessiales</taxon>
        <taxon>Symbiodiniaceae</taxon>
        <taxon>Symbiodinium</taxon>
    </lineage>
</organism>